<evidence type="ECO:0000313" key="2">
    <source>
        <dbReference type="Proteomes" id="UP000245956"/>
    </source>
</evidence>
<gene>
    <name evidence="1" type="ORF">PCL_07016</name>
</gene>
<organism evidence="1 2">
    <name type="scientific">Purpureocillium lilacinum</name>
    <name type="common">Paecilomyces lilacinus</name>
    <dbReference type="NCBI Taxonomy" id="33203"/>
    <lineage>
        <taxon>Eukaryota</taxon>
        <taxon>Fungi</taxon>
        <taxon>Dikarya</taxon>
        <taxon>Ascomycota</taxon>
        <taxon>Pezizomycotina</taxon>
        <taxon>Sordariomycetes</taxon>
        <taxon>Hypocreomycetidae</taxon>
        <taxon>Hypocreales</taxon>
        <taxon>Ophiocordycipitaceae</taxon>
        <taxon>Purpureocillium</taxon>
    </lineage>
</organism>
<dbReference type="GO" id="GO:0016020">
    <property type="term" value="C:membrane"/>
    <property type="evidence" value="ECO:0007669"/>
    <property type="project" value="InterPro"/>
</dbReference>
<sequence>MFDATKSHDVEETNRILSSVARFFHKANRIDLDISKLLENVDQISHLQLEVLGDTRQQSGRELDAQVAVFHDFLCSISVRIVELSKVAHQGCIVDNIREACLRRLKWDLNAVRARYTAHQKLYQGMCRELVVLEEDLKAAVAACPKCQQKGTGAVGVTGPNDARDRYHGHSRRRATGLGQFFARPDEIRQSHAMPVQSIEDHIATATRVVSGGNEAAGYNNVHGRHIHKLK</sequence>
<dbReference type="AlphaFoldDB" id="A0A2U3DT43"/>
<dbReference type="Proteomes" id="UP000245956">
    <property type="component" value="Unassembled WGS sequence"/>
</dbReference>
<accession>A0A2U3DT43</accession>
<evidence type="ECO:0000313" key="1">
    <source>
        <dbReference type="EMBL" id="PWI65415.1"/>
    </source>
</evidence>
<dbReference type="SUPFAM" id="SSF47661">
    <property type="entry name" value="t-snare proteins"/>
    <property type="match status" value="1"/>
</dbReference>
<protein>
    <submittedName>
        <fullName evidence="1">Uncharacterized protein</fullName>
    </submittedName>
</protein>
<dbReference type="EMBL" id="LCWV01000033">
    <property type="protein sequence ID" value="PWI65415.1"/>
    <property type="molecule type" value="Genomic_DNA"/>
</dbReference>
<dbReference type="GO" id="GO:0016192">
    <property type="term" value="P:vesicle-mediated transport"/>
    <property type="evidence" value="ECO:0007669"/>
    <property type="project" value="InterPro"/>
</dbReference>
<proteinExistence type="predicted"/>
<comment type="caution">
    <text evidence="1">The sequence shown here is derived from an EMBL/GenBank/DDBJ whole genome shotgun (WGS) entry which is preliminary data.</text>
</comment>
<name>A0A2U3DT43_PURLI</name>
<reference evidence="1 2" key="1">
    <citation type="journal article" date="2016" name="Front. Microbiol.">
        <title>Genome and transcriptome sequences reveal the specific parasitism of the nematophagous Purpureocillium lilacinum 36-1.</title>
        <authorList>
            <person name="Xie J."/>
            <person name="Li S."/>
            <person name="Mo C."/>
            <person name="Xiao X."/>
            <person name="Peng D."/>
            <person name="Wang G."/>
            <person name="Xiao Y."/>
        </authorList>
    </citation>
    <scope>NUCLEOTIDE SEQUENCE [LARGE SCALE GENOMIC DNA]</scope>
    <source>
        <strain evidence="1 2">36-1</strain>
    </source>
</reference>
<dbReference type="Gene3D" id="1.20.58.70">
    <property type="match status" value="1"/>
</dbReference>
<dbReference type="InterPro" id="IPR010989">
    <property type="entry name" value="SNARE"/>
</dbReference>